<evidence type="ECO:0000256" key="4">
    <source>
        <dbReference type="ARBA" id="ARBA00023002"/>
    </source>
</evidence>
<dbReference type="GO" id="GO:0016614">
    <property type="term" value="F:oxidoreductase activity, acting on CH-OH group of donors"/>
    <property type="evidence" value="ECO:0007669"/>
    <property type="project" value="InterPro"/>
</dbReference>
<comment type="similarity">
    <text evidence="1">Belongs to the GMC oxidoreductase family.</text>
</comment>
<dbReference type="PANTHER" id="PTHR46056">
    <property type="entry name" value="LONG-CHAIN-ALCOHOL OXIDASE"/>
    <property type="match status" value="1"/>
</dbReference>
<dbReference type="Pfam" id="PF05199">
    <property type="entry name" value="GMC_oxred_C"/>
    <property type="match status" value="1"/>
</dbReference>
<feature type="domain" description="Glucose-methanol-choline oxidoreductase N-terminal" evidence="5">
    <location>
        <begin position="69"/>
        <end position="275"/>
    </location>
</feature>
<gene>
    <name evidence="7" type="ORF">GPL20_38145</name>
</gene>
<dbReference type="Gene3D" id="3.50.50.60">
    <property type="entry name" value="FAD/NAD(P)-binding domain"/>
    <property type="match status" value="2"/>
</dbReference>
<evidence type="ECO:0000313" key="7">
    <source>
        <dbReference type="EMBL" id="MVT78790.1"/>
    </source>
</evidence>
<dbReference type="PANTHER" id="PTHR46056:SF12">
    <property type="entry name" value="LONG-CHAIN-ALCOHOL OXIDASE"/>
    <property type="match status" value="1"/>
</dbReference>
<reference evidence="7 8" key="1">
    <citation type="submission" date="2019-12" db="EMBL/GenBank/DDBJ databases">
        <title>Draft genome sequences Bradyrhizobium cajani AMBPC1010, Bradyrhizobium pachyrhizi AMBPC1040 and Bradyrhizobium yuanmingense ALSPC3051, three plant growth promoting strains isolated from nodules of Cajanus cajan L. in Dominican Republic.</title>
        <authorList>
            <person name="Flores-Felix J.D."/>
            <person name="Araujo J."/>
            <person name="Diaz-Alcantara C."/>
            <person name="Gonzalez-Andres F."/>
            <person name="Velazquez E."/>
        </authorList>
    </citation>
    <scope>NUCLEOTIDE SEQUENCE [LARGE SCALE GENOMIC DNA]</scope>
    <source>
        <strain evidence="7 8">1010</strain>
    </source>
</reference>
<dbReference type="EMBL" id="WQNE01000072">
    <property type="protein sequence ID" value="MVT78790.1"/>
    <property type="molecule type" value="Genomic_DNA"/>
</dbReference>
<evidence type="ECO:0000256" key="1">
    <source>
        <dbReference type="ARBA" id="ARBA00010790"/>
    </source>
</evidence>
<dbReference type="AlphaFoldDB" id="A0A844TVM0"/>
<accession>A0A844TVM0</accession>
<keyword evidence="3" id="KW-0274">FAD</keyword>
<dbReference type="Pfam" id="PF00732">
    <property type="entry name" value="GMC_oxred_N"/>
    <property type="match status" value="1"/>
</dbReference>
<organism evidence="7 8">
    <name type="scientific">Bradyrhizobium cajani</name>
    <dbReference type="NCBI Taxonomy" id="1928661"/>
    <lineage>
        <taxon>Bacteria</taxon>
        <taxon>Pseudomonadati</taxon>
        <taxon>Pseudomonadota</taxon>
        <taxon>Alphaproteobacteria</taxon>
        <taxon>Hyphomicrobiales</taxon>
        <taxon>Nitrobacteraceae</taxon>
        <taxon>Bradyrhizobium</taxon>
    </lineage>
</organism>
<dbReference type="InterPro" id="IPR007867">
    <property type="entry name" value="GMC_OxRtase_C"/>
</dbReference>
<dbReference type="Proteomes" id="UP000449969">
    <property type="component" value="Unassembled WGS sequence"/>
</dbReference>
<dbReference type="InterPro" id="IPR000172">
    <property type="entry name" value="GMC_OxRdtase_N"/>
</dbReference>
<proteinExistence type="inferred from homology"/>
<evidence type="ECO:0000256" key="2">
    <source>
        <dbReference type="ARBA" id="ARBA00022630"/>
    </source>
</evidence>
<keyword evidence="4" id="KW-0560">Oxidoreductase</keyword>
<sequence>MKGSFRPSNPAQLDADAAIIGSGAGGASVADVLTAAGLSVIMLEEGKHIPSSAASPIASEAISAAWRCGGVTSAIGRPPIVYAEGCCVGGGTEINSAITQRADSALIEQWRKLNKIENFTPDELTPYYERAEAAVNASLTPGPLGRATDILRQAGEALGWKVSDLKRGQRDCKGANRCSYVCPSGAKQSMAVTLLPKAVDCGMRLLAQTRVHKIRIEKGRAIEVLAQSRAEGGPALSVRVKANMVFVCAGAIHTAALLRCSGVHKRVGDTLRFHPTIKATALFSEPVDAHKSRPPLAAITEFMPDQRIGGSVFTPGIFGLSLAEDWKNRGDLMRDWRFCGSYYGMIRPRGVGSVRLIPGSNGPVVTFKLVPEDWTALSQVLTRLGQALFAAGARKVFPSITGHEGWTSPDQVHEFWNKPLPKQATNLMTIHLFSSCPPGEHRDVCAVDSYGRVRGIENLFVADGSLIPEAPGVNPQMTSMALAFRVAEAALCHSPRERARSASRDRNQEDC</sequence>
<protein>
    <submittedName>
        <fullName evidence="7">FAD-dependent oxidoreductase</fullName>
    </submittedName>
</protein>
<evidence type="ECO:0000259" key="6">
    <source>
        <dbReference type="Pfam" id="PF05199"/>
    </source>
</evidence>
<dbReference type="InterPro" id="IPR036188">
    <property type="entry name" value="FAD/NAD-bd_sf"/>
</dbReference>
<dbReference type="OrthoDB" id="9787779at2"/>
<evidence type="ECO:0000313" key="8">
    <source>
        <dbReference type="Proteomes" id="UP000449969"/>
    </source>
</evidence>
<dbReference type="SUPFAM" id="SSF51905">
    <property type="entry name" value="FAD/NAD(P)-binding domain"/>
    <property type="match status" value="1"/>
</dbReference>
<comment type="caution">
    <text evidence="7">The sequence shown here is derived from an EMBL/GenBank/DDBJ whole genome shotgun (WGS) entry which is preliminary data.</text>
</comment>
<feature type="domain" description="Glucose-methanol-choline oxidoreductase C-terminal" evidence="6">
    <location>
        <begin position="364"/>
        <end position="483"/>
    </location>
</feature>
<evidence type="ECO:0000259" key="5">
    <source>
        <dbReference type="Pfam" id="PF00732"/>
    </source>
</evidence>
<keyword evidence="8" id="KW-1185">Reference proteome</keyword>
<keyword evidence="2" id="KW-0285">Flavoprotein</keyword>
<name>A0A844TVM0_9BRAD</name>
<dbReference type="GO" id="GO:0050660">
    <property type="term" value="F:flavin adenine dinucleotide binding"/>
    <property type="evidence" value="ECO:0007669"/>
    <property type="project" value="InterPro"/>
</dbReference>
<evidence type="ECO:0000256" key="3">
    <source>
        <dbReference type="ARBA" id="ARBA00022827"/>
    </source>
</evidence>